<feature type="transmembrane region" description="Helical" evidence="11">
    <location>
        <begin position="64"/>
        <end position="91"/>
    </location>
</feature>
<evidence type="ECO:0000256" key="10">
    <source>
        <dbReference type="SAM" id="MobiDB-lite"/>
    </source>
</evidence>
<keyword evidence="6 11" id="KW-0472">Membrane</keyword>
<feature type="compositionally biased region" description="Basic and acidic residues" evidence="10">
    <location>
        <begin position="401"/>
        <end position="410"/>
    </location>
</feature>
<feature type="transmembrane region" description="Helical" evidence="11">
    <location>
        <begin position="287"/>
        <end position="306"/>
    </location>
</feature>
<evidence type="ECO:0000256" key="5">
    <source>
        <dbReference type="ARBA" id="ARBA00023040"/>
    </source>
</evidence>
<dbReference type="InterPro" id="IPR000276">
    <property type="entry name" value="GPCR_Rhodpsn"/>
</dbReference>
<accession>A0A914DTQ3</accession>
<protein>
    <submittedName>
        <fullName evidence="14">G-protein coupled receptors family 1 profile domain-containing protein</fullName>
    </submittedName>
</protein>
<dbReference type="PROSITE" id="PS50262">
    <property type="entry name" value="G_PROTEIN_RECEP_F1_2"/>
    <property type="match status" value="1"/>
</dbReference>
<reference evidence="14" key="1">
    <citation type="submission" date="2022-11" db="UniProtKB">
        <authorList>
            <consortium name="WormBaseParasite"/>
        </authorList>
    </citation>
    <scope>IDENTIFICATION</scope>
</reference>
<evidence type="ECO:0000256" key="1">
    <source>
        <dbReference type="ARBA" id="ARBA00004651"/>
    </source>
</evidence>
<keyword evidence="9" id="KW-0807">Transducer</keyword>
<dbReference type="Pfam" id="PF00001">
    <property type="entry name" value="7tm_1"/>
    <property type="match status" value="1"/>
</dbReference>
<dbReference type="GO" id="GO:0043410">
    <property type="term" value="P:positive regulation of MAPK cascade"/>
    <property type="evidence" value="ECO:0007669"/>
    <property type="project" value="TreeGrafter"/>
</dbReference>
<evidence type="ECO:0000259" key="12">
    <source>
        <dbReference type="PROSITE" id="PS50262"/>
    </source>
</evidence>
<evidence type="ECO:0000256" key="9">
    <source>
        <dbReference type="ARBA" id="ARBA00023224"/>
    </source>
</evidence>
<keyword evidence="5" id="KW-0297">G-protein coupled receptor</keyword>
<dbReference type="Gene3D" id="1.20.1070.10">
    <property type="entry name" value="Rhodopsin 7-helix transmembrane proteins"/>
    <property type="match status" value="2"/>
</dbReference>
<keyword evidence="2" id="KW-1003">Cell membrane</keyword>
<feature type="region of interest" description="Disordered" evidence="10">
    <location>
        <begin position="387"/>
        <end position="410"/>
    </location>
</feature>
<dbReference type="WBParaSite" id="ACRNAN_scaffold3893.g22430.t1">
    <property type="protein sequence ID" value="ACRNAN_scaffold3893.g22430.t1"/>
    <property type="gene ID" value="ACRNAN_scaffold3893.g22430"/>
</dbReference>
<evidence type="ECO:0000256" key="2">
    <source>
        <dbReference type="ARBA" id="ARBA00022475"/>
    </source>
</evidence>
<keyword evidence="4 11" id="KW-1133">Transmembrane helix</keyword>
<name>A0A914DTQ3_9BILA</name>
<keyword evidence="7" id="KW-1015">Disulfide bond</keyword>
<evidence type="ECO:0000256" key="3">
    <source>
        <dbReference type="ARBA" id="ARBA00022692"/>
    </source>
</evidence>
<evidence type="ECO:0000256" key="11">
    <source>
        <dbReference type="SAM" id="Phobius"/>
    </source>
</evidence>
<feature type="transmembrane region" description="Helical" evidence="11">
    <location>
        <begin position="26"/>
        <end position="52"/>
    </location>
</feature>
<evidence type="ECO:0000256" key="6">
    <source>
        <dbReference type="ARBA" id="ARBA00023136"/>
    </source>
</evidence>
<sequence>MRVNISYIPHVMGEDSSLFRTHPISAIILCLFVILLILATLIGNAMVCLAVLMVRKLKQQPANLLIVSLAIADFCVGLIVMPIGLVAIIEDRWILALRTRRRIFGYIAIVWLGALFVSVSPLIVLPWKRIDHVCQVPQHRWYQLYATIISFYGPCLIMVILYVRMWKAAKRLQRKDRLTIKWSLSLRPEDEQLLHKKKFGIFDLPYLLHHHHNNNNNNSAVCNGVAHHINNNIVPIIKPSNGICNGNSNSSPRKFVQRPSAFFHAMRMPLMHSRSHEKTEDKARKTLGVVMGVFIICWLPFFLLALLKSEQILHVPKWLDILLLWLGYLNSMLNPMIYCKYNREFRVPFREMLCCRFKTLQDVMRHETFNSKYGPSRVIAQRRSSLLSQNDGCPSSNGETAPRHDSIDQI</sequence>
<evidence type="ECO:0000313" key="14">
    <source>
        <dbReference type="WBParaSite" id="ACRNAN_scaffold3893.g22430.t1"/>
    </source>
</evidence>
<keyword evidence="8" id="KW-0675">Receptor</keyword>
<dbReference type="PANTHER" id="PTHR24248:SF199">
    <property type="entry name" value="IP13425P-RELATED"/>
    <property type="match status" value="1"/>
</dbReference>
<feature type="transmembrane region" description="Helical" evidence="11">
    <location>
        <begin position="103"/>
        <end position="124"/>
    </location>
</feature>
<dbReference type="GO" id="GO:0071880">
    <property type="term" value="P:adenylate cyclase-activating adrenergic receptor signaling pathway"/>
    <property type="evidence" value="ECO:0007669"/>
    <property type="project" value="TreeGrafter"/>
</dbReference>
<feature type="domain" description="G-protein coupled receptors family 1 profile" evidence="12">
    <location>
        <begin position="43"/>
        <end position="338"/>
    </location>
</feature>
<feature type="compositionally biased region" description="Polar residues" evidence="10">
    <location>
        <begin position="387"/>
        <end position="399"/>
    </location>
</feature>
<dbReference type="PRINTS" id="PR00237">
    <property type="entry name" value="GPCRRHODOPSN"/>
</dbReference>
<keyword evidence="13" id="KW-1185">Reference proteome</keyword>
<dbReference type="GO" id="GO:0004993">
    <property type="term" value="F:G protein-coupled serotonin receptor activity"/>
    <property type="evidence" value="ECO:0007669"/>
    <property type="project" value="UniProtKB-ARBA"/>
</dbReference>
<proteinExistence type="predicted"/>
<dbReference type="GO" id="GO:0005886">
    <property type="term" value="C:plasma membrane"/>
    <property type="evidence" value="ECO:0007669"/>
    <property type="project" value="UniProtKB-SubCell"/>
</dbReference>
<comment type="subcellular location">
    <subcellularLocation>
        <location evidence="1">Cell membrane</location>
        <topology evidence="1">Multi-pass membrane protein</topology>
    </subcellularLocation>
</comment>
<evidence type="ECO:0000256" key="8">
    <source>
        <dbReference type="ARBA" id="ARBA00023170"/>
    </source>
</evidence>
<feature type="transmembrane region" description="Helical" evidence="11">
    <location>
        <begin position="144"/>
        <end position="165"/>
    </location>
</feature>
<evidence type="ECO:0000313" key="13">
    <source>
        <dbReference type="Proteomes" id="UP000887540"/>
    </source>
</evidence>
<evidence type="ECO:0000256" key="7">
    <source>
        <dbReference type="ARBA" id="ARBA00023157"/>
    </source>
</evidence>
<dbReference type="InterPro" id="IPR017452">
    <property type="entry name" value="GPCR_Rhodpsn_7TM"/>
</dbReference>
<evidence type="ECO:0000256" key="4">
    <source>
        <dbReference type="ARBA" id="ARBA00022989"/>
    </source>
</evidence>
<dbReference type="PANTHER" id="PTHR24248">
    <property type="entry name" value="ADRENERGIC RECEPTOR-RELATED G-PROTEIN COUPLED RECEPTOR"/>
    <property type="match status" value="1"/>
</dbReference>
<dbReference type="AlphaFoldDB" id="A0A914DTQ3"/>
<dbReference type="SUPFAM" id="SSF81321">
    <property type="entry name" value="Family A G protein-coupled receptor-like"/>
    <property type="match status" value="1"/>
</dbReference>
<dbReference type="Proteomes" id="UP000887540">
    <property type="component" value="Unplaced"/>
</dbReference>
<organism evidence="13 14">
    <name type="scientific">Acrobeloides nanus</name>
    <dbReference type="NCBI Taxonomy" id="290746"/>
    <lineage>
        <taxon>Eukaryota</taxon>
        <taxon>Metazoa</taxon>
        <taxon>Ecdysozoa</taxon>
        <taxon>Nematoda</taxon>
        <taxon>Chromadorea</taxon>
        <taxon>Rhabditida</taxon>
        <taxon>Tylenchina</taxon>
        <taxon>Cephalobomorpha</taxon>
        <taxon>Cephaloboidea</taxon>
        <taxon>Cephalobidae</taxon>
        <taxon>Acrobeloides</taxon>
    </lineage>
</organism>
<feature type="transmembrane region" description="Helical" evidence="11">
    <location>
        <begin position="318"/>
        <end position="339"/>
    </location>
</feature>
<dbReference type="SMART" id="SM01381">
    <property type="entry name" value="7TM_GPCR_Srsx"/>
    <property type="match status" value="1"/>
</dbReference>
<keyword evidence="3 11" id="KW-0812">Transmembrane</keyword>